<name>A0A2H3JE32_WOLCO</name>
<gene>
    <name evidence="2" type="ORF">WOLCODRAFT_155600</name>
</gene>
<evidence type="ECO:0000313" key="2">
    <source>
        <dbReference type="EMBL" id="PCH34954.1"/>
    </source>
</evidence>
<accession>A0A2H3JE32</accession>
<dbReference type="EMBL" id="KB467843">
    <property type="protein sequence ID" value="PCH34954.1"/>
    <property type="molecule type" value="Genomic_DNA"/>
</dbReference>
<dbReference type="AlphaFoldDB" id="A0A2H3JE32"/>
<evidence type="ECO:0000313" key="3">
    <source>
        <dbReference type="Proteomes" id="UP000218811"/>
    </source>
</evidence>
<proteinExistence type="predicted"/>
<feature type="compositionally biased region" description="Basic and acidic residues" evidence="1">
    <location>
        <begin position="1"/>
        <end position="23"/>
    </location>
</feature>
<dbReference type="Proteomes" id="UP000218811">
    <property type="component" value="Unassembled WGS sequence"/>
</dbReference>
<sequence>MSRGHVCRELRPRREQGDRDDAATARQKTYPYRDSSMAADAKIWLAKYVWAGAMSVRAQQYSAGLRGLQREGCSGRRSGCRGKSGAGLGKTPAAADATAIVSGYGRRSLGQRELEFAGEDSHQSQTRPHNRLFAKLCVS</sequence>
<reference evidence="2 3" key="1">
    <citation type="journal article" date="2012" name="Science">
        <title>The Paleozoic origin of enzymatic lignin decomposition reconstructed from 31 fungal genomes.</title>
        <authorList>
            <person name="Floudas D."/>
            <person name="Binder M."/>
            <person name="Riley R."/>
            <person name="Barry K."/>
            <person name="Blanchette R.A."/>
            <person name="Henrissat B."/>
            <person name="Martinez A.T."/>
            <person name="Otillar R."/>
            <person name="Spatafora J.W."/>
            <person name="Yadav J.S."/>
            <person name="Aerts A."/>
            <person name="Benoit I."/>
            <person name="Boyd A."/>
            <person name="Carlson A."/>
            <person name="Copeland A."/>
            <person name="Coutinho P.M."/>
            <person name="de Vries R.P."/>
            <person name="Ferreira P."/>
            <person name="Findley K."/>
            <person name="Foster B."/>
            <person name="Gaskell J."/>
            <person name="Glotzer D."/>
            <person name="Gorecki P."/>
            <person name="Heitman J."/>
            <person name="Hesse C."/>
            <person name="Hori C."/>
            <person name="Igarashi K."/>
            <person name="Jurgens J.A."/>
            <person name="Kallen N."/>
            <person name="Kersten P."/>
            <person name="Kohler A."/>
            <person name="Kuees U."/>
            <person name="Kumar T.K.A."/>
            <person name="Kuo A."/>
            <person name="LaButti K."/>
            <person name="Larrondo L.F."/>
            <person name="Lindquist E."/>
            <person name="Ling A."/>
            <person name="Lombard V."/>
            <person name="Lucas S."/>
            <person name="Lundell T."/>
            <person name="Martin R."/>
            <person name="McLaughlin D.J."/>
            <person name="Morgenstern I."/>
            <person name="Morin E."/>
            <person name="Murat C."/>
            <person name="Nagy L.G."/>
            <person name="Nolan M."/>
            <person name="Ohm R.A."/>
            <person name="Patyshakuliyeva A."/>
            <person name="Rokas A."/>
            <person name="Ruiz-Duenas F.J."/>
            <person name="Sabat G."/>
            <person name="Salamov A."/>
            <person name="Samejima M."/>
            <person name="Schmutz J."/>
            <person name="Slot J.C."/>
            <person name="St John F."/>
            <person name="Stenlid J."/>
            <person name="Sun H."/>
            <person name="Sun S."/>
            <person name="Syed K."/>
            <person name="Tsang A."/>
            <person name="Wiebenga A."/>
            <person name="Young D."/>
            <person name="Pisabarro A."/>
            <person name="Eastwood D.C."/>
            <person name="Martin F."/>
            <person name="Cullen D."/>
            <person name="Grigoriev I.V."/>
            <person name="Hibbett D.S."/>
        </authorList>
    </citation>
    <scope>NUCLEOTIDE SEQUENCE [LARGE SCALE GENOMIC DNA]</scope>
    <source>
        <strain evidence="2 3">MD-104</strain>
    </source>
</reference>
<keyword evidence="3" id="KW-1185">Reference proteome</keyword>
<organism evidence="2 3">
    <name type="scientific">Wolfiporia cocos (strain MD-104)</name>
    <name type="common">Brown rot fungus</name>
    <dbReference type="NCBI Taxonomy" id="742152"/>
    <lineage>
        <taxon>Eukaryota</taxon>
        <taxon>Fungi</taxon>
        <taxon>Dikarya</taxon>
        <taxon>Basidiomycota</taxon>
        <taxon>Agaricomycotina</taxon>
        <taxon>Agaricomycetes</taxon>
        <taxon>Polyporales</taxon>
        <taxon>Phaeolaceae</taxon>
        <taxon>Wolfiporia</taxon>
    </lineage>
</organism>
<protein>
    <submittedName>
        <fullName evidence="2">Uncharacterized protein</fullName>
    </submittedName>
</protein>
<feature type="region of interest" description="Disordered" evidence="1">
    <location>
        <begin position="1"/>
        <end position="27"/>
    </location>
</feature>
<evidence type="ECO:0000256" key="1">
    <source>
        <dbReference type="SAM" id="MobiDB-lite"/>
    </source>
</evidence>